<dbReference type="SUPFAM" id="SSF82171">
    <property type="entry name" value="DPP6 N-terminal domain-like"/>
    <property type="match status" value="1"/>
</dbReference>
<dbReference type="InterPro" id="IPR029058">
    <property type="entry name" value="AB_hydrolase_fold"/>
</dbReference>
<name>A0ABP9RY70_9GAMM</name>
<accession>A0ABP9RY70</accession>
<evidence type="ECO:0000313" key="6">
    <source>
        <dbReference type="EMBL" id="GAA5188212.1"/>
    </source>
</evidence>
<reference evidence="7" key="1">
    <citation type="journal article" date="2019" name="Int. J. Syst. Evol. Microbiol.">
        <title>The Global Catalogue of Microorganisms (GCM) 10K type strain sequencing project: providing services to taxonomists for standard genome sequencing and annotation.</title>
        <authorList>
            <consortium name="The Broad Institute Genomics Platform"/>
            <consortium name="The Broad Institute Genome Sequencing Center for Infectious Disease"/>
            <person name="Wu L."/>
            <person name="Ma J."/>
        </authorList>
    </citation>
    <scope>NUCLEOTIDE SEQUENCE [LARGE SCALE GENOMIC DNA]</scope>
    <source>
        <strain evidence="7">JCM 18720</strain>
    </source>
</reference>
<dbReference type="EMBL" id="BAABLF010000005">
    <property type="protein sequence ID" value="GAA5188212.1"/>
    <property type="molecule type" value="Genomic_DNA"/>
</dbReference>
<keyword evidence="3" id="KW-0645">Protease</keyword>
<keyword evidence="7" id="KW-1185">Reference proteome</keyword>
<evidence type="ECO:0000256" key="2">
    <source>
        <dbReference type="ARBA" id="ARBA00022801"/>
    </source>
</evidence>
<organism evidence="6 7">
    <name type="scientific">Ferrimonas gelatinilytica</name>
    <dbReference type="NCBI Taxonomy" id="1255257"/>
    <lineage>
        <taxon>Bacteria</taxon>
        <taxon>Pseudomonadati</taxon>
        <taxon>Pseudomonadota</taxon>
        <taxon>Gammaproteobacteria</taxon>
        <taxon>Alteromonadales</taxon>
        <taxon>Ferrimonadaceae</taxon>
        <taxon>Ferrimonas</taxon>
    </lineage>
</organism>
<dbReference type="Pfam" id="PF07676">
    <property type="entry name" value="PD40"/>
    <property type="match status" value="2"/>
</dbReference>
<evidence type="ECO:0000256" key="4">
    <source>
        <dbReference type="SAM" id="SignalP"/>
    </source>
</evidence>
<dbReference type="Proteomes" id="UP001501600">
    <property type="component" value="Unassembled WGS sequence"/>
</dbReference>
<sequence>MNPWIASLPLTLAALSAGAAPLTVEALNQLNKLHSAALSPDGSQVVYGVTEVQGETKRSELYLRSLATPDRVTQLTFDEGREHSVQFAPDSEGIYFLAGRSGSSQLWYLPLGGGEARQISDLPLPVDGFKLDPSGEQVALQVRFHPTCADLVCAEKKATQQDERAAQGRHYTELMVRHWDEWNDGLRNQLLVAPLLEQRLGEPVVVTAGWDTEVPPRPFSGMEEVAFSPDGQHLVFSAKAPGTDQAWHTNYDLWQVPVGGGEPVNLTEDNPAWDAHPVFSADGRYLAWTAMSIPGYESDRFRIMLKDLRSGEVSEVAPGWDRSAASITFGEDSHTLYVTAQDVGQVSLFAIDVRFGDVRPLLTEGSNRLVGAAGGKLVYTQNDLANPTDLYMATSSGQQVTPLTAINADKMADLQVGEFEQFQFKGWNNEVVHGYWIKPVGYQEGQQYPVAFLVHGGPQGSFGNRWHGRWNAQLWAAAGFGTVMIDFHGSTGYGAEFTHSISKDWGGKPLEDLQKGLKAVGEQQPWLDIANACAAGGSYGGYMMNWIAGNWPEGFKCLVNHAGLFDMRSFYMVTEELWFPEYEFGGPYWEQSERYERFNPVNLIDNWRTPMLVLHGAKDYRVPLEQGLAAFTVLKRKNIPAEMVVWEDENHWILDPDNLAQWYHHVLGWMQRWTAKPGAHSQKGVD</sequence>
<dbReference type="RefSeq" id="WP_425557038.1">
    <property type="nucleotide sequence ID" value="NZ_BAABLF010000005.1"/>
</dbReference>
<dbReference type="SUPFAM" id="SSF53474">
    <property type="entry name" value="alpha/beta-Hydrolases"/>
    <property type="match status" value="1"/>
</dbReference>
<dbReference type="InterPro" id="IPR011042">
    <property type="entry name" value="6-blade_b-propeller_TolB-like"/>
</dbReference>
<evidence type="ECO:0000313" key="7">
    <source>
        <dbReference type="Proteomes" id="UP001501600"/>
    </source>
</evidence>
<dbReference type="InterPro" id="IPR011659">
    <property type="entry name" value="WD40"/>
</dbReference>
<feature type="signal peptide" evidence="4">
    <location>
        <begin position="1"/>
        <end position="19"/>
    </location>
</feature>
<protein>
    <submittedName>
        <fullName evidence="6">S9 family peptidase</fullName>
    </submittedName>
</protein>
<comment type="caution">
    <text evidence="6">The sequence shown here is derived from an EMBL/GenBank/DDBJ whole genome shotgun (WGS) entry which is preliminary data.</text>
</comment>
<dbReference type="Pfam" id="PF00326">
    <property type="entry name" value="Peptidase_S9"/>
    <property type="match status" value="1"/>
</dbReference>
<proteinExistence type="predicted"/>
<dbReference type="Gene3D" id="2.120.10.30">
    <property type="entry name" value="TolB, C-terminal domain"/>
    <property type="match status" value="2"/>
</dbReference>
<keyword evidence="2" id="KW-0378">Hydrolase</keyword>
<evidence type="ECO:0000256" key="3">
    <source>
        <dbReference type="ARBA" id="ARBA00022825"/>
    </source>
</evidence>
<dbReference type="InterPro" id="IPR001375">
    <property type="entry name" value="Peptidase_S9_cat"/>
</dbReference>
<dbReference type="Gene3D" id="3.40.50.1820">
    <property type="entry name" value="alpha/beta hydrolase"/>
    <property type="match status" value="1"/>
</dbReference>
<feature type="chain" id="PRO_5047323948" evidence="4">
    <location>
        <begin position="20"/>
        <end position="686"/>
    </location>
</feature>
<evidence type="ECO:0000256" key="1">
    <source>
        <dbReference type="ARBA" id="ARBA00022729"/>
    </source>
</evidence>
<keyword evidence="3" id="KW-0720">Serine protease</keyword>
<evidence type="ECO:0000259" key="5">
    <source>
        <dbReference type="Pfam" id="PF00326"/>
    </source>
</evidence>
<feature type="domain" description="Peptidase S9 prolyl oligopeptidase catalytic" evidence="5">
    <location>
        <begin position="466"/>
        <end position="675"/>
    </location>
</feature>
<gene>
    <name evidence="6" type="ORF">GCM10025772_07610</name>
</gene>
<keyword evidence="1 4" id="KW-0732">Signal</keyword>
<dbReference type="PANTHER" id="PTHR42776">
    <property type="entry name" value="SERINE PEPTIDASE S9 FAMILY MEMBER"/>
    <property type="match status" value="1"/>
</dbReference>
<dbReference type="PANTHER" id="PTHR42776:SF13">
    <property type="entry name" value="DIPEPTIDYL-PEPTIDASE 5"/>
    <property type="match status" value="1"/>
</dbReference>